<gene>
    <name evidence="2" type="ORF">Mal52_44900</name>
</gene>
<dbReference type="AlphaFoldDB" id="A0A517ZU30"/>
<reference evidence="2 3" key="1">
    <citation type="submission" date="2019-02" db="EMBL/GenBank/DDBJ databases">
        <title>Deep-cultivation of Planctomycetes and their phenomic and genomic characterization uncovers novel biology.</title>
        <authorList>
            <person name="Wiegand S."/>
            <person name="Jogler M."/>
            <person name="Boedeker C."/>
            <person name="Pinto D."/>
            <person name="Vollmers J."/>
            <person name="Rivas-Marin E."/>
            <person name="Kohn T."/>
            <person name="Peeters S.H."/>
            <person name="Heuer A."/>
            <person name="Rast P."/>
            <person name="Oberbeckmann S."/>
            <person name="Bunk B."/>
            <person name="Jeske O."/>
            <person name="Meyerdierks A."/>
            <person name="Storesund J.E."/>
            <person name="Kallscheuer N."/>
            <person name="Luecker S."/>
            <person name="Lage O.M."/>
            <person name="Pohl T."/>
            <person name="Merkel B.J."/>
            <person name="Hornburger P."/>
            <person name="Mueller R.-W."/>
            <person name="Bruemmer F."/>
            <person name="Labrenz M."/>
            <person name="Spormann A.M."/>
            <person name="Op den Camp H."/>
            <person name="Overmann J."/>
            <person name="Amann R."/>
            <person name="Jetten M.S.M."/>
            <person name="Mascher T."/>
            <person name="Medema M.H."/>
            <person name="Devos D.P."/>
            <person name="Kaster A.-K."/>
            <person name="Ovreas L."/>
            <person name="Rohde M."/>
            <person name="Galperin M.Y."/>
            <person name="Jogler C."/>
        </authorList>
    </citation>
    <scope>NUCLEOTIDE SEQUENCE [LARGE SCALE GENOMIC DNA]</scope>
    <source>
        <strain evidence="2 3">Mal52</strain>
    </source>
</reference>
<dbReference type="KEGG" id="sdyn:Mal52_44900"/>
<accession>A0A517ZU30</accession>
<feature type="transmembrane region" description="Helical" evidence="1">
    <location>
        <begin position="173"/>
        <end position="200"/>
    </location>
</feature>
<evidence type="ECO:0000313" key="2">
    <source>
        <dbReference type="EMBL" id="QDU45993.1"/>
    </source>
</evidence>
<keyword evidence="1" id="KW-1133">Transmembrane helix</keyword>
<feature type="transmembrane region" description="Helical" evidence="1">
    <location>
        <begin position="144"/>
        <end position="161"/>
    </location>
</feature>
<organism evidence="2 3">
    <name type="scientific">Symmachiella dynata</name>
    <dbReference type="NCBI Taxonomy" id="2527995"/>
    <lineage>
        <taxon>Bacteria</taxon>
        <taxon>Pseudomonadati</taxon>
        <taxon>Planctomycetota</taxon>
        <taxon>Planctomycetia</taxon>
        <taxon>Planctomycetales</taxon>
        <taxon>Planctomycetaceae</taxon>
        <taxon>Symmachiella</taxon>
    </lineage>
</organism>
<dbReference type="RefSeq" id="WP_145378523.1">
    <property type="nucleotide sequence ID" value="NZ_CP036276.1"/>
</dbReference>
<evidence type="ECO:0000256" key="1">
    <source>
        <dbReference type="SAM" id="Phobius"/>
    </source>
</evidence>
<dbReference type="Proteomes" id="UP000319383">
    <property type="component" value="Chromosome"/>
</dbReference>
<sequence>MDAQPNPQFLCTSYVNDYPGGPLHITAIEEGKLRIVSVLYGTEVARLRLVGGATVDEVLATLKMIQHTATAFPIEQLEKIVWSDFSPDIVLTYHDGNKRKTARTCIASDQDKKQLLSAIGNSVTTPVKCSDELASVLSVAWSQFFGAIMTLVCLYAVVMMWDPVVIGRVRHGGLLLLVGRTGCAMIGVVVFLACCTSAWLAIRKRSRYFTCVFYNSRIV</sequence>
<name>A0A517ZU30_9PLAN</name>
<proteinExistence type="predicted"/>
<protein>
    <submittedName>
        <fullName evidence="2">Uncharacterized protein</fullName>
    </submittedName>
</protein>
<keyword evidence="3" id="KW-1185">Reference proteome</keyword>
<keyword evidence="1" id="KW-0472">Membrane</keyword>
<evidence type="ECO:0000313" key="3">
    <source>
        <dbReference type="Proteomes" id="UP000319383"/>
    </source>
</evidence>
<keyword evidence="1" id="KW-0812">Transmembrane</keyword>
<dbReference type="EMBL" id="CP036276">
    <property type="protein sequence ID" value="QDU45993.1"/>
    <property type="molecule type" value="Genomic_DNA"/>
</dbReference>